<name>A0A1G8XCH6_9EURY</name>
<dbReference type="OrthoDB" id="107208at2157"/>
<dbReference type="STRING" id="2200.GCA_001571405_01115"/>
<dbReference type="AlphaFoldDB" id="A0A1G8XCH6"/>
<organism evidence="1 2">
    <name type="scientific">Methanoculleus thermophilus</name>
    <dbReference type="NCBI Taxonomy" id="2200"/>
    <lineage>
        <taxon>Archaea</taxon>
        <taxon>Methanobacteriati</taxon>
        <taxon>Methanobacteriota</taxon>
        <taxon>Stenosarchaea group</taxon>
        <taxon>Methanomicrobia</taxon>
        <taxon>Methanomicrobiales</taxon>
        <taxon>Methanomicrobiaceae</taxon>
        <taxon>Methanoculleus</taxon>
    </lineage>
</organism>
<proteinExistence type="predicted"/>
<sequence length="206" mass="22785">MDPRFRSRLVAAIILIIVVCSAFSVSPVSGFRLENRDGDSTEAAIAEALVLQQSTKIRDEFIEDVTVYIDSANPAFRQQDASTNPGGLYIPEENAIYIRSDKDPSRADEVFVQQVGYRVYHTMGFDESTVFPTLGVAPGSYLDQVNTPAGEDKEAAVFAEAFMLYHTSPDLLEEDAPEIYAYMDLLVESGGDCATVDDQYINYQPE</sequence>
<dbReference type="GO" id="GO:0008237">
    <property type="term" value="F:metallopeptidase activity"/>
    <property type="evidence" value="ECO:0007669"/>
    <property type="project" value="InterPro"/>
</dbReference>
<dbReference type="Gene3D" id="3.40.390.10">
    <property type="entry name" value="Collagenase (Catalytic Domain)"/>
    <property type="match status" value="1"/>
</dbReference>
<keyword evidence="2" id="KW-1185">Reference proteome</keyword>
<dbReference type="EMBL" id="FNFT01000001">
    <property type="protein sequence ID" value="SDJ88298.1"/>
    <property type="molecule type" value="Genomic_DNA"/>
</dbReference>
<evidence type="ECO:0000313" key="2">
    <source>
        <dbReference type="Proteomes" id="UP000326500"/>
    </source>
</evidence>
<dbReference type="Proteomes" id="UP000326500">
    <property type="component" value="Unassembled WGS sequence"/>
</dbReference>
<evidence type="ECO:0000313" key="1">
    <source>
        <dbReference type="EMBL" id="SDJ88298.1"/>
    </source>
</evidence>
<protein>
    <submittedName>
        <fullName evidence="1">Uncharacterized protein</fullName>
    </submittedName>
</protein>
<accession>A0A1G8XCH6</accession>
<dbReference type="RefSeq" id="WP_066956601.1">
    <property type="nucleotide sequence ID" value="NZ_BCNX01000006.1"/>
</dbReference>
<reference evidence="1 2" key="1">
    <citation type="submission" date="2016-10" db="EMBL/GenBank/DDBJ databases">
        <authorList>
            <person name="Varghese N."/>
            <person name="Submissions S."/>
        </authorList>
    </citation>
    <scope>NUCLEOTIDE SEQUENCE [LARGE SCALE GENOMIC DNA]</scope>
    <source>
        <strain evidence="1 2">DSM 2373</strain>
    </source>
</reference>
<gene>
    <name evidence="1" type="ORF">SAMN04488571_101369</name>
</gene>
<dbReference type="InterPro" id="IPR024079">
    <property type="entry name" value="MetalloPept_cat_dom_sf"/>
</dbReference>